<keyword evidence="1" id="KW-0732">Signal</keyword>
<protein>
    <submittedName>
        <fullName evidence="2">Uncharacterized protein</fullName>
    </submittedName>
</protein>
<dbReference type="EMBL" id="CAAALY010253880">
    <property type="protein sequence ID" value="VEL37053.1"/>
    <property type="molecule type" value="Genomic_DNA"/>
</dbReference>
<evidence type="ECO:0000256" key="1">
    <source>
        <dbReference type="SAM" id="SignalP"/>
    </source>
</evidence>
<feature type="chain" id="PRO_5019464307" evidence="1">
    <location>
        <begin position="25"/>
        <end position="165"/>
    </location>
</feature>
<sequence>MLYSWQYWVDQFGTILLSVVSSLASLSVPDDDTRDHNNQVFPEIRNTEISTPACDESVNHNSNLASGSVFGVHCLRNGSADMPAPQQPEFGACIFDADRSSQQTCSMQGGNRSRTFVCPLSDETLLNSYESESPDELTLVKTACRHGCKLLQRGANFAILWLPHC</sequence>
<organism evidence="2 3">
    <name type="scientific">Protopolystoma xenopodis</name>
    <dbReference type="NCBI Taxonomy" id="117903"/>
    <lineage>
        <taxon>Eukaryota</taxon>
        <taxon>Metazoa</taxon>
        <taxon>Spiralia</taxon>
        <taxon>Lophotrochozoa</taxon>
        <taxon>Platyhelminthes</taxon>
        <taxon>Monogenea</taxon>
        <taxon>Polyopisthocotylea</taxon>
        <taxon>Polystomatidea</taxon>
        <taxon>Polystomatidae</taxon>
        <taxon>Protopolystoma</taxon>
    </lineage>
</organism>
<dbReference type="AlphaFoldDB" id="A0A448XI86"/>
<name>A0A448XI86_9PLAT</name>
<reference evidence="2" key="1">
    <citation type="submission" date="2018-11" db="EMBL/GenBank/DDBJ databases">
        <authorList>
            <consortium name="Pathogen Informatics"/>
        </authorList>
    </citation>
    <scope>NUCLEOTIDE SEQUENCE</scope>
</reference>
<accession>A0A448XI86</accession>
<evidence type="ECO:0000313" key="2">
    <source>
        <dbReference type="EMBL" id="VEL37053.1"/>
    </source>
</evidence>
<proteinExistence type="predicted"/>
<keyword evidence="3" id="KW-1185">Reference proteome</keyword>
<dbReference type="OrthoDB" id="377733at2759"/>
<comment type="caution">
    <text evidence="2">The sequence shown here is derived from an EMBL/GenBank/DDBJ whole genome shotgun (WGS) entry which is preliminary data.</text>
</comment>
<feature type="signal peptide" evidence="1">
    <location>
        <begin position="1"/>
        <end position="24"/>
    </location>
</feature>
<evidence type="ECO:0000313" key="3">
    <source>
        <dbReference type="Proteomes" id="UP000784294"/>
    </source>
</evidence>
<dbReference type="Proteomes" id="UP000784294">
    <property type="component" value="Unassembled WGS sequence"/>
</dbReference>
<gene>
    <name evidence="2" type="ORF">PXEA_LOCUS30493</name>
</gene>